<name>A0ABQ7T3I8_PHRPL</name>
<accession>A0ABQ7T3I8</accession>
<evidence type="ECO:0000313" key="7">
    <source>
        <dbReference type="EMBL" id="KAH0624269.1"/>
    </source>
</evidence>
<evidence type="ECO:0000256" key="6">
    <source>
        <dbReference type="RuleBase" id="RU000461"/>
    </source>
</evidence>
<keyword evidence="6" id="KW-0503">Monooxygenase</keyword>
<evidence type="ECO:0000256" key="2">
    <source>
        <dbReference type="ARBA" id="ARBA00010617"/>
    </source>
</evidence>
<dbReference type="SUPFAM" id="SSF48264">
    <property type="entry name" value="Cytochrome P450"/>
    <property type="match status" value="1"/>
</dbReference>
<dbReference type="InterPro" id="IPR036396">
    <property type="entry name" value="Cyt_P450_sf"/>
</dbReference>
<dbReference type="PANTHER" id="PTHR24300:SF134">
    <property type="entry name" value="CYTOCHROME P450, FAMILY 2, SUBFAMILY AB, POLYPEPTIDE 2-RELATED"/>
    <property type="match status" value="1"/>
</dbReference>
<keyword evidence="3 6" id="KW-0349">Heme</keyword>
<dbReference type="PRINTS" id="PR00463">
    <property type="entry name" value="EP450I"/>
</dbReference>
<comment type="cofactor">
    <cofactor evidence="1">
        <name>heme</name>
        <dbReference type="ChEBI" id="CHEBI:30413"/>
    </cofactor>
</comment>
<dbReference type="InterPro" id="IPR017972">
    <property type="entry name" value="Cyt_P450_CS"/>
</dbReference>
<evidence type="ECO:0000313" key="8">
    <source>
        <dbReference type="Proteomes" id="UP000826234"/>
    </source>
</evidence>
<evidence type="ECO:0000256" key="1">
    <source>
        <dbReference type="ARBA" id="ARBA00001971"/>
    </source>
</evidence>
<dbReference type="InterPro" id="IPR001128">
    <property type="entry name" value="Cyt_P450"/>
</dbReference>
<comment type="similarity">
    <text evidence="2 6">Belongs to the cytochrome P450 family.</text>
</comment>
<sequence>MRWRSAKMKQQEDMRVDKRLGFELSRNSREKGAAEGGREVQTTRRQPFEPLLPITNAVCNVMNGMAFGIRYSTEDEEFLRRVDAIDVVSKFGTSLTALLFESFPWLMNYAPGPHHKIFDFVKKEISFAMEEIQKHKEKRDCESQDIVDHYLLQIEKNKGDPRSTYSDDNLAHLILDLFIAGTETSATSLHWALLLMVAYPDIQDKVYKEIEDIMGSSEAICYQDQKKLPYTNAVIHEVLRAKYVFFFGLPRECVKDVKLRGFHIPKGTFIVPDLHSVLLDPERWETPEEFNPHHFLDKEGNFISREEFLPFGIGARVCLGEQMAKMEIFLFFTYLLRKFKFQLPEGVKELNKEPLLGFTLHPHPYKICAVPRCSSS</sequence>
<dbReference type="EMBL" id="JAIPUX010001880">
    <property type="protein sequence ID" value="KAH0624269.1"/>
    <property type="molecule type" value="Genomic_DNA"/>
</dbReference>
<dbReference type="Pfam" id="PF00067">
    <property type="entry name" value="p450"/>
    <property type="match status" value="1"/>
</dbReference>
<dbReference type="InterPro" id="IPR002401">
    <property type="entry name" value="Cyt_P450_E_grp-I"/>
</dbReference>
<evidence type="ECO:0000256" key="3">
    <source>
        <dbReference type="ARBA" id="ARBA00022617"/>
    </source>
</evidence>
<reference evidence="7 8" key="1">
    <citation type="journal article" date="2022" name="Gigascience">
        <title>A chromosome-level genome assembly and annotation of the desert horned lizard, Phrynosoma platyrhinos, provides insight into chromosomal rearrangements among reptiles.</title>
        <authorList>
            <person name="Koochekian N."/>
            <person name="Ascanio A."/>
            <person name="Farleigh K."/>
            <person name="Card D.C."/>
            <person name="Schield D.R."/>
            <person name="Castoe T.A."/>
            <person name="Jezkova T."/>
        </authorList>
    </citation>
    <scope>NUCLEOTIDE SEQUENCE [LARGE SCALE GENOMIC DNA]</scope>
    <source>
        <strain evidence="7">NK-2021</strain>
    </source>
</reference>
<comment type="caution">
    <text evidence="7">The sequence shown here is derived from an EMBL/GenBank/DDBJ whole genome shotgun (WGS) entry which is preliminary data.</text>
</comment>
<dbReference type="Proteomes" id="UP000826234">
    <property type="component" value="Unassembled WGS sequence"/>
</dbReference>
<dbReference type="PANTHER" id="PTHR24300">
    <property type="entry name" value="CYTOCHROME P450 508A4-RELATED"/>
    <property type="match status" value="1"/>
</dbReference>
<dbReference type="PRINTS" id="PR00385">
    <property type="entry name" value="P450"/>
</dbReference>
<gene>
    <name evidence="7" type="ORF">JD844_007955</name>
</gene>
<dbReference type="InterPro" id="IPR050182">
    <property type="entry name" value="Cytochrome_P450_fam2"/>
</dbReference>
<evidence type="ECO:0000256" key="5">
    <source>
        <dbReference type="ARBA" id="ARBA00023004"/>
    </source>
</evidence>
<keyword evidence="5 6" id="KW-0408">Iron</keyword>
<organism evidence="7 8">
    <name type="scientific">Phrynosoma platyrhinos</name>
    <name type="common">Desert horned lizard</name>
    <dbReference type="NCBI Taxonomy" id="52577"/>
    <lineage>
        <taxon>Eukaryota</taxon>
        <taxon>Metazoa</taxon>
        <taxon>Chordata</taxon>
        <taxon>Craniata</taxon>
        <taxon>Vertebrata</taxon>
        <taxon>Euteleostomi</taxon>
        <taxon>Lepidosauria</taxon>
        <taxon>Squamata</taxon>
        <taxon>Bifurcata</taxon>
        <taxon>Unidentata</taxon>
        <taxon>Episquamata</taxon>
        <taxon>Toxicofera</taxon>
        <taxon>Iguania</taxon>
        <taxon>Phrynosomatidae</taxon>
        <taxon>Phrynosomatinae</taxon>
        <taxon>Phrynosoma</taxon>
    </lineage>
</organism>
<keyword evidence="4 6" id="KW-0479">Metal-binding</keyword>
<dbReference type="Gene3D" id="1.10.630.10">
    <property type="entry name" value="Cytochrome P450"/>
    <property type="match status" value="1"/>
</dbReference>
<keyword evidence="6" id="KW-0560">Oxidoreductase</keyword>
<evidence type="ECO:0000256" key="4">
    <source>
        <dbReference type="ARBA" id="ARBA00022723"/>
    </source>
</evidence>
<protein>
    <submittedName>
        <fullName evidence="7">Uncharacterized protein</fullName>
    </submittedName>
</protein>
<keyword evidence="8" id="KW-1185">Reference proteome</keyword>
<dbReference type="PROSITE" id="PS00086">
    <property type="entry name" value="CYTOCHROME_P450"/>
    <property type="match status" value="1"/>
</dbReference>
<proteinExistence type="inferred from homology"/>